<dbReference type="Gene3D" id="2.60.40.1120">
    <property type="entry name" value="Carboxypeptidase-like, regulatory domain"/>
    <property type="match status" value="1"/>
</dbReference>
<reference evidence="1 3" key="1">
    <citation type="submission" date="2017-12" db="EMBL/GenBank/DDBJ databases">
        <title>Genomic Encyclopedia of Type Strains, Phase III (KMG-III): the genomes of soil and plant-associated and newly described type strains.</title>
        <authorList>
            <person name="Whitman W."/>
        </authorList>
    </citation>
    <scope>NUCLEOTIDE SEQUENCE [LARGE SCALE GENOMIC DNA]</scope>
    <source>
        <strain evidence="1 3">IP-10</strain>
    </source>
</reference>
<dbReference type="RefSeq" id="WP_143395009.1">
    <property type="nucleotide sequence ID" value="NZ_PJND01000007.1"/>
</dbReference>
<evidence type="ECO:0000313" key="4">
    <source>
        <dbReference type="Proteomes" id="UP000275027"/>
    </source>
</evidence>
<evidence type="ECO:0000313" key="2">
    <source>
        <dbReference type="EMBL" id="RLJ24454.1"/>
    </source>
</evidence>
<dbReference type="AlphaFoldDB" id="A0A497UD17"/>
<evidence type="ECO:0000313" key="3">
    <source>
        <dbReference type="Proteomes" id="UP000233767"/>
    </source>
</evidence>
<dbReference type="InterPro" id="IPR008969">
    <property type="entry name" value="CarboxyPept-like_regulatory"/>
</dbReference>
<dbReference type="EMBL" id="RCCB01000012">
    <property type="protein sequence ID" value="RLJ24454.1"/>
    <property type="molecule type" value="Genomic_DNA"/>
</dbReference>
<comment type="caution">
    <text evidence="2">The sequence shown here is derived from an EMBL/GenBank/DDBJ whole genome shotgun (WGS) entry which is preliminary data.</text>
</comment>
<reference evidence="2 4" key="2">
    <citation type="submission" date="2018-10" db="EMBL/GenBank/DDBJ databases">
        <title>Genomic Encyclopedia of Archaeal and Bacterial Type Strains, Phase II (KMG-II): from individual species to whole genera.</title>
        <authorList>
            <person name="Goeker M."/>
        </authorList>
    </citation>
    <scope>NUCLEOTIDE SEQUENCE [LARGE SCALE GENOMIC DNA]</scope>
    <source>
        <strain evidence="2 4">DSM 21886</strain>
    </source>
</reference>
<dbReference type="EMBL" id="PJND01000007">
    <property type="protein sequence ID" value="PKW30114.1"/>
    <property type="molecule type" value="Genomic_DNA"/>
</dbReference>
<dbReference type="Proteomes" id="UP000233767">
    <property type="component" value="Unassembled WGS sequence"/>
</dbReference>
<dbReference type="Proteomes" id="UP000275027">
    <property type="component" value="Unassembled WGS sequence"/>
</dbReference>
<dbReference type="SUPFAM" id="SSF56935">
    <property type="entry name" value="Porins"/>
    <property type="match status" value="1"/>
</dbReference>
<evidence type="ECO:0000313" key="1">
    <source>
        <dbReference type="EMBL" id="PKW30114.1"/>
    </source>
</evidence>
<organism evidence="2 4">
    <name type="scientific">Flavobacterium lindanitolerans</name>
    <dbReference type="NCBI Taxonomy" id="428988"/>
    <lineage>
        <taxon>Bacteria</taxon>
        <taxon>Pseudomonadati</taxon>
        <taxon>Bacteroidota</taxon>
        <taxon>Flavobacteriia</taxon>
        <taxon>Flavobacteriales</taxon>
        <taxon>Flavobacteriaceae</taxon>
        <taxon>Flavobacterium</taxon>
    </lineage>
</organism>
<proteinExistence type="predicted"/>
<sequence length="887" mass="102993">MNNLCYFIIIVFFTSFDFKAQTIKGTVFHENETVPYASVIIRKSENSSSIHQYTKTNKEGFYQIDLKESLDSICVEVNALAFESQIKHLSNIQKNRQIIILNFNLENKPTELEEVVITKEVPIRIKNDTTTYNPESFKDGTERVVEDLLKKLPGIKVEESGEIKFKGKSIKKFLLDGDDLFNSQYTTGSKNLSVDMVEKVQAIENFNENAMLKGLVNAEDVAINILLKKGKTDLSGDAFFSYGIQDRYNVSMTGLFVNKKTKGFLTTAYNNIGNNYSPYDFSSEITSLSQKSEKEEQTKTLIGQGGFYSQLENKYHRINSNFNSELNLLHKFSSKITAKTNLGIYDDRLTRTNKSHTEYSINEEQFVINEIEDIIKKPRLYNANIQLSNKVNDCFIWEYIGKANYQEIDFDSNSLNNEVAQKNEVKTTNFFTKQDFNFTNRINENSAVTGVVLYSNNRAPQDFLLTPGLNIEEGNTNAVISNNQYSRFDKETFKTKGEYYRNFNKAKLKLMAGYLSVNNTLNSSLKANYSDGTVYTDRLYQNRMRYKYQLPNVALSLSYIKKQKYGFAILFNNQYYDIALNDEIRNLNRKEEKFVFSPIMKFQYVLNTKSNLVATYSYNEIVPSEEHLFEGFVLTGFRSFRNNSPNISFLNTHTYNLNYIYNDTFKVTRFSVSGNHNNRSNNYFSRNTINLDNTFTNSFLLEAGNRDYSLNLDFERYMHFMRTTLQINGSYALSFDKNIVNDSNLRDVESRLLFINCVLRASFKSKFYIENNFSYSTIDFLLDNVIQNRFSSFNDTFKMTYKIRPDLKANLATNFVFPDLSKNNNYLFLDSELRYTPLNKRFQYALIMRNLTNNKKFETVSISDYSKTIASHNLLERYILGSASFRF</sequence>
<evidence type="ECO:0008006" key="5">
    <source>
        <dbReference type="Google" id="ProtNLM"/>
    </source>
</evidence>
<name>A0A497UD17_9FLAO</name>
<accession>A0A497UD17</accession>
<protein>
    <recommendedName>
        <fullName evidence="5">Carboxypeptidase-like protein</fullName>
    </recommendedName>
</protein>
<dbReference type="SUPFAM" id="SSF49464">
    <property type="entry name" value="Carboxypeptidase regulatory domain-like"/>
    <property type="match status" value="1"/>
</dbReference>
<gene>
    <name evidence="1" type="ORF">B0G92_1763</name>
    <name evidence="2" type="ORF">CLV50_2335</name>
</gene>
<keyword evidence="3" id="KW-1185">Reference proteome</keyword>